<comment type="caution">
    <text evidence="1">The sequence shown here is derived from an EMBL/GenBank/DDBJ whole genome shotgun (WGS) entry which is preliminary data.</text>
</comment>
<evidence type="ECO:0000313" key="1">
    <source>
        <dbReference type="EMBL" id="MBO1321829.1"/>
    </source>
</evidence>
<dbReference type="RefSeq" id="WP_207861802.1">
    <property type="nucleotide sequence ID" value="NZ_JAFREP010000028.1"/>
</dbReference>
<accession>A0A8J7QDL1</accession>
<proteinExistence type="predicted"/>
<dbReference type="AlphaFoldDB" id="A0A8J7QDL1"/>
<name>A0A8J7QDL1_9BACT</name>
<sequence>MAPIVEILTGGLAVAKSGAKLTKGLVKNVDDTRLIFSGTAREFTYRSMWKTNPGGRVRSLEEVEDLISNAGVVKPDYIRFEIADNLPSDIYAKYTHLEISTRGSSTKAIVDGTPYNSKTPFDLEQLMDENGQILVRLNREILDSDDKILSVVIHELHEIVFLDNNYFDSLENLRFQFVWRQKRSSAHTKANQMASAYFEMLKGLKPRIVLGDEFYFNPDIFPLFHKRAGQATWKPYE</sequence>
<protein>
    <submittedName>
        <fullName evidence="1">Uncharacterized protein</fullName>
    </submittedName>
</protein>
<evidence type="ECO:0000313" key="2">
    <source>
        <dbReference type="Proteomes" id="UP000664417"/>
    </source>
</evidence>
<dbReference type="Proteomes" id="UP000664417">
    <property type="component" value="Unassembled WGS sequence"/>
</dbReference>
<organism evidence="1 2">
    <name type="scientific">Acanthopleuribacter pedis</name>
    <dbReference type="NCBI Taxonomy" id="442870"/>
    <lineage>
        <taxon>Bacteria</taxon>
        <taxon>Pseudomonadati</taxon>
        <taxon>Acidobacteriota</taxon>
        <taxon>Holophagae</taxon>
        <taxon>Acanthopleuribacterales</taxon>
        <taxon>Acanthopleuribacteraceae</taxon>
        <taxon>Acanthopleuribacter</taxon>
    </lineage>
</organism>
<dbReference type="EMBL" id="JAFREP010000028">
    <property type="protein sequence ID" value="MBO1321829.1"/>
    <property type="molecule type" value="Genomic_DNA"/>
</dbReference>
<gene>
    <name evidence="1" type="ORF">J3U88_25340</name>
</gene>
<keyword evidence="2" id="KW-1185">Reference proteome</keyword>
<reference evidence="1" key="1">
    <citation type="submission" date="2021-03" db="EMBL/GenBank/DDBJ databases">
        <authorList>
            <person name="Wang G."/>
        </authorList>
    </citation>
    <scope>NUCLEOTIDE SEQUENCE</scope>
    <source>
        <strain evidence="1">KCTC 12899</strain>
    </source>
</reference>